<feature type="transmembrane region" description="Helical" evidence="5">
    <location>
        <begin position="52"/>
        <end position="72"/>
    </location>
</feature>
<feature type="transmembrane region" description="Helical" evidence="5">
    <location>
        <begin position="235"/>
        <end position="255"/>
    </location>
</feature>
<dbReference type="PANTHER" id="PTHR23112:SF0">
    <property type="entry name" value="TRANSMEMBRANE PROTEIN 116"/>
    <property type="match status" value="1"/>
</dbReference>
<feature type="transmembrane region" description="Helical" evidence="5">
    <location>
        <begin position="129"/>
        <end position="148"/>
    </location>
</feature>
<evidence type="ECO:0000313" key="6">
    <source>
        <dbReference type="EnsemblMetazoa" id="Aqu2.1.00362_001"/>
    </source>
</evidence>
<organism evidence="6">
    <name type="scientific">Amphimedon queenslandica</name>
    <name type="common">Sponge</name>
    <dbReference type="NCBI Taxonomy" id="400682"/>
    <lineage>
        <taxon>Eukaryota</taxon>
        <taxon>Metazoa</taxon>
        <taxon>Porifera</taxon>
        <taxon>Demospongiae</taxon>
        <taxon>Heteroscleromorpha</taxon>
        <taxon>Haplosclerida</taxon>
        <taxon>Niphatidae</taxon>
        <taxon>Amphimedon</taxon>
    </lineage>
</organism>
<proteinExistence type="predicted"/>
<dbReference type="GO" id="GO:0004930">
    <property type="term" value="F:G protein-coupled receptor activity"/>
    <property type="evidence" value="ECO:0007669"/>
    <property type="project" value="TreeGrafter"/>
</dbReference>
<sequence>MNNDTCLFLSLNQVRTLGIIRSSVALVSALSCIGAIVLVLARKQWSRFTNRLSLYLTILALLYSVATTFQWVSSSAIDEQPGGEQGCKAVAFFVQYSSWSLLVFTFLLTLILFIGVYKDKKLHFTRWEIGTLLASTLSPLITVWIPFINDTYGLSGIWCWIRSHDSTNCTVFLPGVIEQIALWYAPLSILMIASSVLMFMTIGKYIYSVFKSCGHQTMNNDLLLYQKSFKEYSPLVVYPIVFFSLNVIALSSRIASTQYVFPKGLLYIHSIVDPCWGLIASIATIIYSVKFQNMRSKSKTLQ</sequence>
<evidence type="ECO:0000256" key="1">
    <source>
        <dbReference type="ARBA" id="ARBA00004141"/>
    </source>
</evidence>
<keyword evidence="3 5" id="KW-1133">Transmembrane helix</keyword>
<evidence type="ECO:0008006" key="7">
    <source>
        <dbReference type="Google" id="ProtNLM"/>
    </source>
</evidence>
<dbReference type="InParanoid" id="A0A1X7SE78"/>
<keyword evidence="4 5" id="KW-0472">Membrane</keyword>
<comment type="subcellular location">
    <subcellularLocation>
        <location evidence="1">Membrane</location>
        <topology evidence="1">Multi-pass membrane protein</topology>
    </subcellularLocation>
</comment>
<dbReference type="GO" id="GO:0005886">
    <property type="term" value="C:plasma membrane"/>
    <property type="evidence" value="ECO:0007669"/>
    <property type="project" value="TreeGrafter"/>
</dbReference>
<dbReference type="SUPFAM" id="SSF81321">
    <property type="entry name" value="Family A G protein-coupled receptor-like"/>
    <property type="match status" value="1"/>
</dbReference>
<feature type="transmembrane region" description="Helical" evidence="5">
    <location>
        <begin position="181"/>
        <end position="202"/>
    </location>
</feature>
<feature type="transmembrane region" description="Helical" evidence="5">
    <location>
        <begin position="267"/>
        <end position="289"/>
    </location>
</feature>
<evidence type="ECO:0000256" key="5">
    <source>
        <dbReference type="SAM" id="Phobius"/>
    </source>
</evidence>
<dbReference type="OrthoDB" id="100006at2759"/>
<protein>
    <recommendedName>
        <fullName evidence="7">G-protein coupled receptors family 2 profile 2 domain-containing protein</fullName>
    </recommendedName>
</protein>
<keyword evidence="2 5" id="KW-0812">Transmembrane</keyword>
<feature type="transmembrane region" description="Helical" evidence="5">
    <location>
        <begin position="92"/>
        <end position="117"/>
    </location>
</feature>
<dbReference type="AlphaFoldDB" id="A0A1X7SE78"/>
<dbReference type="PANTHER" id="PTHR23112">
    <property type="entry name" value="G PROTEIN-COUPLED RECEPTOR 157-RELATED"/>
    <property type="match status" value="1"/>
</dbReference>
<evidence type="ECO:0000256" key="2">
    <source>
        <dbReference type="ARBA" id="ARBA00022692"/>
    </source>
</evidence>
<feature type="transmembrane region" description="Helical" evidence="5">
    <location>
        <begin position="20"/>
        <end position="40"/>
    </location>
</feature>
<reference evidence="6" key="1">
    <citation type="submission" date="2017-05" db="UniProtKB">
        <authorList>
            <consortium name="EnsemblMetazoa"/>
        </authorList>
    </citation>
    <scope>IDENTIFICATION</scope>
</reference>
<evidence type="ECO:0000256" key="4">
    <source>
        <dbReference type="ARBA" id="ARBA00023136"/>
    </source>
</evidence>
<dbReference type="EnsemblMetazoa" id="Aqu2.1.00362_001">
    <property type="protein sequence ID" value="Aqu2.1.00362_001"/>
    <property type="gene ID" value="Aqu2.1.00362"/>
</dbReference>
<evidence type="ECO:0000256" key="3">
    <source>
        <dbReference type="ARBA" id="ARBA00022989"/>
    </source>
</evidence>
<dbReference type="GO" id="GO:0007189">
    <property type="term" value="P:adenylate cyclase-activating G protein-coupled receptor signaling pathway"/>
    <property type="evidence" value="ECO:0007669"/>
    <property type="project" value="TreeGrafter"/>
</dbReference>
<dbReference type="STRING" id="400682.A0A1X7SE78"/>
<accession>A0A1X7SE78</accession>
<name>A0A1X7SE78_AMPQE</name>